<accession>A0A9N9B7B7</accession>
<evidence type="ECO:0000256" key="1">
    <source>
        <dbReference type="SAM" id="MobiDB-lite"/>
    </source>
</evidence>
<feature type="chain" id="PRO_5040360284" evidence="2">
    <location>
        <begin position="24"/>
        <end position="92"/>
    </location>
</feature>
<feature type="region of interest" description="Disordered" evidence="1">
    <location>
        <begin position="36"/>
        <end position="63"/>
    </location>
</feature>
<sequence length="92" mass="10276">MEKRTIILIPLFITISVILLNSASFSIPIHDPCDNPSRECNAPRPFPGIKTEEPKPQPEPNSGEYWIVDTDWLNPWRGDVGIGQPKGTPVLI</sequence>
<name>A0A9N9B7B7_9GLOM</name>
<dbReference type="AlphaFoldDB" id="A0A9N9B7B7"/>
<keyword evidence="4" id="KW-1185">Reference proteome</keyword>
<organism evidence="3 4">
    <name type="scientific">Ambispora gerdemannii</name>
    <dbReference type="NCBI Taxonomy" id="144530"/>
    <lineage>
        <taxon>Eukaryota</taxon>
        <taxon>Fungi</taxon>
        <taxon>Fungi incertae sedis</taxon>
        <taxon>Mucoromycota</taxon>
        <taxon>Glomeromycotina</taxon>
        <taxon>Glomeromycetes</taxon>
        <taxon>Archaeosporales</taxon>
        <taxon>Ambisporaceae</taxon>
        <taxon>Ambispora</taxon>
    </lineage>
</organism>
<keyword evidence="2" id="KW-0732">Signal</keyword>
<dbReference type="Proteomes" id="UP000789831">
    <property type="component" value="Unassembled WGS sequence"/>
</dbReference>
<gene>
    <name evidence="3" type="ORF">AGERDE_LOCUS7006</name>
</gene>
<evidence type="ECO:0000313" key="3">
    <source>
        <dbReference type="EMBL" id="CAG8557937.1"/>
    </source>
</evidence>
<reference evidence="3" key="1">
    <citation type="submission" date="2021-06" db="EMBL/GenBank/DDBJ databases">
        <authorList>
            <person name="Kallberg Y."/>
            <person name="Tangrot J."/>
            <person name="Rosling A."/>
        </authorList>
    </citation>
    <scope>NUCLEOTIDE SEQUENCE</scope>
    <source>
        <strain evidence="3">MT106</strain>
    </source>
</reference>
<evidence type="ECO:0000256" key="2">
    <source>
        <dbReference type="SAM" id="SignalP"/>
    </source>
</evidence>
<feature type="signal peptide" evidence="2">
    <location>
        <begin position="1"/>
        <end position="23"/>
    </location>
</feature>
<comment type="caution">
    <text evidence="3">The sequence shown here is derived from an EMBL/GenBank/DDBJ whole genome shotgun (WGS) entry which is preliminary data.</text>
</comment>
<evidence type="ECO:0000313" key="4">
    <source>
        <dbReference type="Proteomes" id="UP000789831"/>
    </source>
</evidence>
<protein>
    <submittedName>
        <fullName evidence="3">8419_t:CDS:1</fullName>
    </submittedName>
</protein>
<dbReference type="EMBL" id="CAJVPL010001193">
    <property type="protein sequence ID" value="CAG8557937.1"/>
    <property type="molecule type" value="Genomic_DNA"/>
</dbReference>
<proteinExistence type="predicted"/>